<sequence length="509" mass="58248">MSSVEAGKKVYRCGQNWFRHNLSWTPTSGDLDYGQVVKADPTDEPAFSKVRLISPIEMDIAFIFAAHRDLKNPDLMDEWKRHFLTVSYEYRMDDAPITGNFDLWGVALKHSPLQQIFNVLNFKAEYEAKHGVVKSETLSKMYEDKILWANPEEVLKDPDLSALLLEADETLKNPFDKWSKFQYDGVTHGYIGKDATSNRSLQSLTCRILLCQKACLELLMNFMEADCLEWPVAVRTSIRESSSDHKAFRQRLASGDETWRAGWPESAERFWQLIRGCIYDLEYWSCLTSLVKNRRSSNEYLEAPQLSEEINGVKELLYQEAKDKKAQLKKNDKDISEVVMAVPEEGEVEEDEDDPIKTTFGHMVIGETEKPELPFKKNAEGTEMAKLNDKLLNLKKIAQRKVATNIKFIIEPNSENELVDLYMDTFLKDFSGEWRVRFTDNCDGAPVFNPCDIVVINDGRRHDNVEEPAFYHAGPPALDEEIVHCYSVGGINDLTPGMSSHRVESIISM</sequence>
<protein>
    <submittedName>
        <fullName evidence="1">Glycosyltransferase-like protein LARGE2</fullName>
    </submittedName>
</protein>
<name>A0ABP0PES7_9DINO</name>
<evidence type="ECO:0000313" key="2">
    <source>
        <dbReference type="Proteomes" id="UP001642464"/>
    </source>
</evidence>
<accession>A0ABP0PES7</accession>
<dbReference type="EMBL" id="CAXAMM010035558">
    <property type="protein sequence ID" value="CAK9074516.1"/>
    <property type="molecule type" value="Genomic_DNA"/>
</dbReference>
<organism evidence="1 2">
    <name type="scientific">Durusdinium trenchii</name>
    <dbReference type="NCBI Taxonomy" id="1381693"/>
    <lineage>
        <taxon>Eukaryota</taxon>
        <taxon>Sar</taxon>
        <taxon>Alveolata</taxon>
        <taxon>Dinophyceae</taxon>
        <taxon>Suessiales</taxon>
        <taxon>Symbiodiniaceae</taxon>
        <taxon>Durusdinium</taxon>
    </lineage>
</organism>
<reference evidence="1 2" key="1">
    <citation type="submission" date="2024-02" db="EMBL/GenBank/DDBJ databases">
        <authorList>
            <person name="Chen Y."/>
            <person name="Shah S."/>
            <person name="Dougan E. K."/>
            <person name="Thang M."/>
            <person name="Chan C."/>
        </authorList>
    </citation>
    <scope>NUCLEOTIDE SEQUENCE [LARGE SCALE GENOMIC DNA]</scope>
</reference>
<comment type="caution">
    <text evidence="1">The sequence shown here is derived from an EMBL/GenBank/DDBJ whole genome shotgun (WGS) entry which is preliminary data.</text>
</comment>
<evidence type="ECO:0000313" key="1">
    <source>
        <dbReference type="EMBL" id="CAK9074516.1"/>
    </source>
</evidence>
<keyword evidence="2" id="KW-1185">Reference proteome</keyword>
<dbReference type="Proteomes" id="UP001642464">
    <property type="component" value="Unassembled WGS sequence"/>
</dbReference>
<proteinExistence type="predicted"/>
<gene>
    <name evidence="1" type="ORF">SCF082_LOCUS36277</name>
</gene>